<dbReference type="Gene3D" id="3.30.565.10">
    <property type="entry name" value="Histidine kinase-like ATPase, C-terminal domain"/>
    <property type="match status" value="1"/>
</dbReference>
<sequence>MKQLFDRLSVANKLVLINLIVVIAALASALLYFVISERSEHREHFIDDLRIQSRMMAQSLLPTLTARDTAQAQHLLNAYSVDKAIIEVIVFDADRQVIAYYNREGKPLAETDYAYLYGGRLQWPGDNERSVIFSRQGVFLFEQIDDGQGPVGGLFVYSSLAQVEEHKSQSFWIMAGVFVVALIVSLLIIRRMIALVTEPIHKVLNAVKAVSEEGNYTVRVDGHTSDELGELAEAFNKMLHAIGERDSELSKQHLKLEAEVQERTQELRITNENLEKTIKALQQANRAIRISEENKRIAEASARSKAHFLANMSHELRTPMNGVLGMLSLMNDTELNEEQREYLSVAYESGHVLLELINNVLDLSKIEQGKLVLESIPFDLRECLEEVFAIVAESAQSKGLELALDWTPSTPSKVIGDPVRFKQLIINLVGNAIKFTESGHILVMFRLVGDFGVRKRFRFEVCDTGIGIKDDVRNLIFEKFSQADTSTTREYGGTGLGLALCKQLTHLMEGNIGVQSDAGKGSTFWFEVYFQEQQNYEQERIFAPGSARFLLLEPSRAAQSSFASYLGAMGGRTDAVTDMESFLGRLESRDQVYHGVIMSLNAGIDVVHPMLAASLLTQRFSNAQIIVSGTAQQRQRLTPEERLLYTFVTKPLRFERLRAALSVAVGEKNSADMVIESEGKVVPLQHRKLLVVEDNLVNQQVACGRLERMGFDVHVAENGAAALELYNQGQFDLIFMDCQMPVLDGYQATRKIREAEQRGAGKRIPIIAMTAHALAGDREHCIQAGMDDYVSKPFKTEELKIILERWLKS</sequence>
<dbReference type="InterPro" id="IPR001789">
    <property type="entry name" value="Sig_transdc_resp-reg_receiver"/>
</dbReference>
<evidence type="ECO:0000256" key="9">
    <source>
        <dbReference type="ARBA" id="ARBA00023012"/>
    </source>
</evidence>
<dbReference type="PANTHER" id="PTHR45339">
    <property type="entry name" value="HYBRID SIGNAL TRANSDUCTION HISTIDINE KINASE J"/>
    <property type="match status" value="1"/>
</dbReference>
<dbReference type="CDD" id="cd17546">
    <property type="entry name" value="REC_hyHK_CKI1_RcsC-like"/>
    <property type="match status" value="1"/>
</dbReference>
<comment type="subunit">
    <text evidence="10">At low DSF concentrations, interacts with RpfF.</text>
</comment>
<evidence type="ECO:0000256" key="6">
    <source>
        <dbReference type="ARBA" id="ARBA00022741"/>
    </source>
</evidence>
<dbReference type="InterPro" id="IPR004358">
    <property type="entry name" value="Sig_transdc_His_kin-like_C"/>
</dbReference>
<dbReference type="Proteomes" id="UP000235116">
    <property type="component" value="Chromosome"/>
</dbReference>
<evidence type="ECO:0000256" key="5">
    <source>
        <dbReference type="ARBA" id="ARBA00022679"/>
    </source>
</evidence>
<dbReference type="SMART" id="SM00304">
    <property type="entry name" value="HAMP"/>
    <property type="match status" value="1"/>
</dbReference>
<evidence type="ECO:0000313" key="18">
    <source>
        <dbReference type="EMBL" id="AUM14642.1"/>
    </source>
</evidence>
<dbReference type="CDD" id="cd06225">
    <property type="entry name" value="HAMP"/>
    <property type="match status" value="1"/>
</dbReference>
<comment type="catalytic activity">
    <reaction evidence="1">
        <text>ATP + protein L-histidine = ADP + protein N-phospho-L-histidine.</text>
        <dbReference type="EC" id="2.7.13.3"/>
    </reaction>
</comment>
<evidence type="ECO:0000259" key="16">
    <source>
        <dbReference type="PROSITE" id="PS50110"/>
    </source>
</evidence>
<dbReference type="InterPro" id="IPR003661">
    <property type="entry name" value="HisK_dim/P_dom"/>
</dbReference>
<dbReference type="SMART" id="SM00387">
    <property type="entry name" value="HATPase_c"/>
    <property type="match status" value="1"/>
</dbReference>
<dbReference type="SUPFAM" id="SSF158472">
    <property type="entry name" value="HAMP domain-like"/>
    <property type="match status" value="1"/>
</dbReference>
<dbReference type="Pfam" id="PF00672">
    <property type="entry name" value="HAMP"/>
    <property type="match status" value="1"/>
</dbReference>
<dbReference type="GO" id="GO:0000155">
    <property type="term" value="F:phosphorelay sensor kinase activity"/>
    <property type="evidence" value="ECO:0007669"/>
    <property type="project" value="InterPro"/>
</dbReference>
<gene>
    <name evidence="18" type="ORF">Kalk_20390</name>
</gene>
<evidence type="ECO:0000256" key="2">
    <source>
        <dbReference type="ARBA" id="ARBA00004370"/>
    </source>
</evidence>
<dbReference type="EC" id="2.7.13.3" evidence="3"/>
<dbReference type="Gene3D" id="1.10.287.130">
    <property type="match status" value="1"/>
</dbReference>
<accession>A0A2K9LQS5</accession>
<name>A0A2K9LQS5_9GAMM</name>
<keyword evidence="8" id="KW-0067">ATP-binding</keyword>
<dbReference type="PROSITE" id="PS50885">
    <property type="entry name" value="HAMP"/>
    <property type="match status" value="1"/>
</dbReference>
<evidence type="ECO:0000259" key="15">
    <source>
        <dbReference type="PROSITE" id="PS50109"/>
    </source>
</evidence>
<dbReference type="Gene3D" id="6.10.340.10">
    <property type="match status" value="1"/>
</dbReference>
<dbReference type="CDD" id="cd00082">
    <property type="entry name" value="HisKA"/>
    <property type="match status" value="1"/>
</dbReference>
<evidence type="ECO:0000256" key="7">
    <source>
        <dbReference type="ARBA" id="ARBA00022777"/>
    </source>
</evidence>
<dbReference type="SUPFAM" id="SSF47384">
    <property type="entry name" value="Homodimeric domain of signal transducing histidine kinase"/>
    <property type="match status" value="1"/>
</dbReference>
<dbReference type="InterPro" id="IPR011006">
    <property type="entry name" value="CheY-like_superfamily"/>
</dbReference>
<dbReference type="SUPFAM" id="SSF52172">
    <property type="entry name" value="CheY-like"/>
    <property type="match status" value="2"/>
</dbReference>
<feature type="modified residue" description="4-aspartylphosphate" evidence="12">
    <location>
        <position position="737"/>
    </location>
</feature>
<evidence type="ECO:0000313" key="19">
    <source>
        <dbReference type="Proteomes" id="UP000235116"/>
    </source>
</evidence>
<keyword evidence="19" id="KW-1185">Reference proteome</keyword>
<keyword evidence="7" id="KW-0418">Kinase</keyword>
<evidence type="ECO:0000256" key="1">
    <source>
        <dbReference type="ARBA" id="ARBA00000085"/>
    </source>
</evidence>
<dbReference type="FunFam" id="1.10.287.130:FF:000002">
    <property type="entry name" value="Two-component osmosensing histidine kinase"/>
    <property type="match status" value="1"/>
</dbReference>
<dbReference type="PROSITE" id="PS50109">
    <property type="entry name" value="HIS_KIN"/>
    <property type="match status" value="1"/>
</dbReference>
<feature type="domain" description="HAMP" evidence="17">
    <location>
        <begin position="194"/>
        <end position="247"/>
    </location>
</feature>
<keyword evidence="13" id="KW-0175">Coiled coil</keyword>
<evidence type="ECO:0000256" key="14">
    <source>
        <dbReference type="SAM" id="Phobius"/>
    </source>
</evidence>
<dbReference type="InterPro" id="IPR033417">
    <property type="entry name" value="CHASE8"/>
</dbReference>
<dbReference type="InterPro" id="IPR003594">
    <property type="entry name" value="HATPase_dom"/>
</dbReference>
<feature type="coiled-coil region" evidence="13">
    <location>
        <begin position="257"/>
        <end position="301"/>
    </location>
</feature>
<dbReference type="Pfam" id="PF00072">
    <property type="entry name" value="Response_reg"/>
    <property type="match status" value="1"/>
</dbReference>
<dbReference type="SMART" id="SM00448">
    <property type="entry name" value="REC"/>
    <property type="match status" value="1"/>
</dbReference>
<dbReference type="InterPro" id="IPR036097">
    <property type="entry name" value="HisK_dim/P_sf"/>
</dbReference>
<comment type="subcellular location">
    <subcellularLocation>
        <location evidence="2">Membrane</location>
    </subcellularLocation>
</comment>
<dbReference type="SMART" id="SM00388">
    <property type="entry name" value="HisKA"/>
    <property type="match status" value="1"/>
</dbReference>
<evidence type="ECO:0000256" key="10">
    <source>
        <dbReference type="ARBA" id="ARBA00064003"/>
    </source>
</evidence>
<comment type="caution">
    <text evidence="12">Lacks conserved residue(s) required for the propagation of feature annotation.</text>
</comment>
<dbReference type="PROSITE" id="PS50110">
    <property type="entry name" value="RESPONSE_REGULATORY"/>
    <property type="match status" value="2"/>
</dbReference>
<proteinExistence type="predicted"/>
<dbReference type="KEGG" id="kak:Kalk_20390"/>
<dbReference type="PRINTS" id="PR00344">
    <property type="entry name" value="BCTRLSENSOR"/>
</dbReference>
<dbReference type="OrthoDB" id="5555669at2"/>
<keyword evidence="6" id="KW-0547">Nucleotide-binding</keyword>
<evidence type="ECO:0000256" key="13">
    <source>
        <dbReference type="SAM" id="Coils"/>
    </source>
</evidence>
<keyword evidence="4 12" id="KW-0597">Phosphoprotein</keyword>
<dbReference type="Pfam" id="PF02518">
    <property type="entry name" value="HATPase_c"/>
    <property type="match status" value="1"/>
</dbReference>
<feature type="domain" description="Histidine kinase" evidence="15">
    <location>
        <begin position="311"/>
        <end position="532"/>
    </location>
</feature>
<dbReference type="FunFam" id="3.30.565.10:FF:000010">
    <property type="entry name" value="Sensor histidine kinase RcsC"/>
    <property type="match status" value="1"/>
</dbReference>
<evidence type="ECO:0000256" key="4">
    <source>
        <dbReference type="ARBA" id="ARBA00022553"/>
    </source>
</evidence>
<feature type="domain" description="Response regulatory" evidence="16">
    <location>
        <begin position="548"/>
        <end position="665"/>
    </location>
</feature>
<dbReference type="Pfam" id="PF00512">
    <property type="entry name" value="HisKA"/>
    <property type="match status" value="1"/>
</dbReference>
<dbReference type="AlphaFoldDB" id="A0A2K9LQS5"/>
<dbReference type="InterPro" id="IPR005467">
    <property type="entry name" value="His_kinase_dom"/>
</dbReference>
<evidence type="ECO:0000256" key="12">
    <source>
        <dbReference type="PROSITE-ProRule" id="PRU00169"/>
    </source>
</evidence>
<evidence type="ECO:0000259" key="17">
    <source>
        <dbReference type="PROSITE" id="PS50885"/>
    </source>
</evidence>
<keyword evidence="14" id="KW-1133">Transmembrane helix</keyword>
<feature type="transmembrane region" description="Helical" evidence="14">
    <location>
        <begin position="171"/>
        <end position="189"/>
    </location>
</feature>
<keyword evidence="5" id="KW-0808">Transferase</keyword>
<feature type="transmembrane region" description="Helical" evidence="14">
    <location>
        <begin position="15"/>
        <end position="35"/>
    </location>
</feature>
<keyword evidence="9" id="KW-0902">Two-component regulatory system</keyword>
<dbReference type="InterPro" id="IPR036890">
    <property type="entry name" value="HATPase_C_sf"/>
</dbReference>
<evidence type="ECO:0000256" key="11">
    <source>
        <dbReference type="ARBA" id="ARBA00068150"/>
    </source>
</evidence>
<keyword evidence="14" id="KW-0472">Membrane</keyword>
<evidence type="ECO:0000256" key="8">
    <source>
        <dbReference type="ARBA" id="ARBA00022840"/>
    </source>
</evidence>
<feature type="domain" description="Response regulatory" evidence="16">
    <location>
        <begin position="688"/>
        <end position="807"/>
    </location>
</feature>
<reference evidence="19" key="1">
    <citation type="submission" date="2017-08" db="EMBL/GenBank/DDBJ databases">
        <title>Direct submision.</title>
        <authorList>
            <person name="Kim S.-J."/>
            <person name="Rhee S.-K."/>
        </authorList>
    </citation>
    <scope>NUCLEOTIDE SEQUENCE [LARGE SCALE GENOMIC DNA]</scope>
    <source>
        <strain evidence="19">GI5</strain>
    </source>
</reference>
<dbReference type="Pfam" id="PF17152">
    <property type="entry name" value="CHASE8"/>
    <property type="match status" value="1"/>
</dbReference>
<keyword evidence="14" id="KW-0812">Transmembrane</keyword>
<evidence type="ECO:0000256" key="3">
    <source>
        <dbReference type="ARBA" id="ARBA00012438"/>
    </source>
</evidence>
<dbReference type="PANTHER" id="PTHR45339:SF5">
    <property type="entry name" value="HISTIDINE KINASE"/>
    <property type="match status" value="1"/>
</dbReference>
<protein>
    <recommendedName>
        <fullName evidence="11">Sensory/regulatory protein RpfC</fullName>
        <ecNumber evidence="3">2.7.13.3</ecNumber>
    </recommendedName>
</protein>
<dbReference type="SUPFAM" id="SSF55874">
    <property type="entry name" value="ATPase domain of HSP90 chaperone/DNA topoisomerase II/histidine kinase"/>
    <property type="match status" value="1"/>
</dbReference>
<dbReference type="GO" id="GO:0016020">
    <property type="term" value="C:membrane"/>
    <property type="evidence" value="ECO:0007669"/>
    <property type="project" value="UniProtKB-SubCell"/>
</dbReference>
<dbReference type="RefSeq" id="WP_101896015.1">
    <property type="nucleotide sequence ID" value="NZ_CP022684.1"/>
</dbReference>
<dbReference type="InterPro" id="IPR003660">
    <property type="entry name" value="HAMP_dom"/>
</dbReference>
<dbReference type="Gene3D" id="3.40.50.2300">
    <property type="match status" value="1"/>
</dbReference>
<dbReference type="EMBL" id="CP022684">
    <property type="protein sequence ID" value="AUM14642.1"/>
    <property type="molecule type" value="Genomic_DNA"/>
</dbReference>
<dbReference type="GO" id="GO:0005524">
    <property type="term" value="F:ATP binding"/>
    <property type="evidence" value="ECO:0007669"/>
    <property type="project" value="UniProtKB-KW"/>
</dbReference>
<dbReference type="CDD" id="cd16922">
    <property type="entry name" value="HATPase_EvgS-ArcB-TorS-like"/>
    <property type="match status" value="1"/>
</dbReference>
<organism evidence="18 19">
    <name type="scientific">Ketobacter alkanivorans</name>
    <dbReference type="NCBI Taxonomy" id="1917421"/>
    <lineage>
        <taxon>Bacteria</taxon>
        <taxon>Pseudomonadati</taxon>
        <taxon>Pseudomonadota</taxon>
        <taxon>Gammaproteobacteria</taxon>
        <taxon>Pseudomonadales</taxon>
        <taxon>Ketobacteraceae</taxon>
        <taxon>Ketobacter</taxon>
    </lineage>
</organism>